<dbReference type="GO" id="GO:0080048">
    <property type="term" value="F:GDP-D-glucose phosphorylase activity"/>
    <property type="evidence" value="ECO:0007669"/>
    <property type="project" value="UniProtKB-EC"/>
</dbReference>
<dbReference type="EMBL" id="CABIJS010000044">
    <property type="protein sequence ID" value="VUZ40743.1"/>
    <property type="molecule type" value="Genomic_DNA"/>
</dbReference>
<dbReference type="InterPro" id="IPR026506">
    <property type="entry name" value="GDPGP"/>
</dbReference>
<gene>
    <name evidence="2" type="ORF">WMSIL1_LOCUS1889</name>
</gene>
<dbReference type="InterPro" id="IPR058866">
    <property type="entry name" value="GDPGP1_N"/>
</dbReference>
<evidence type="ECO:0000313" key="2">
    <source>
        <dbReference type="EMBL" id="VUZ40743.1"/>
    </source>
</evidence>
<protein>
    <recommendedName>
        <fullName evidence="1">GDPGP1-like N-terminal domain-containing protein</fullName>
    </recommendedName>
</protein>
<sequence>MPPSKFILYSFEDLIWTSLGSKSEFDKIIGSTWKTVADGGFLKYKLEDPPNMRSFEAGPMRIFVLVLRSRFNKRREPTAFKMIDEPVSANKFNFTKIEPVETLLHFNFREIENCDGNIIANVSPFEFGHSLIVPNCDKLYNQVLRKSPLHMALTTMLLSANDYLCLGFNSLLAYASVNHLHFHLWYSTHRLYASVCPIRGKEYLPRHMELDFHPVDNFVFEFNSHKDFQSTFECLWKVIEECQRLQIAHNLFAARNASGVLRVVFWPRRTAFEAKACLRHLSEELPGSESTVADFDVAVAELAGMLVVPDASIAEKLTSSPDHLLEVYLNEKLENHLVSKLEKALQ</sequence>
<keyword evidence="3" id="KW-1185">Reference proteome</keyword>
<dbReference type="PANTHER" id="PTHR20884:SF8">
    <property type="entry name" value="GDP-D-GLUCOSE PHOSPHORYLASE 1"/>
    <property type="match status" value="1"/>
</dbReference>
<accession>A0A564Y2H0</accession>
<dbReference type="PANTHER" id="PTHR20884">
    <property type="entry name" value="GDP-D-GLUCOSE PHOSPHORYLASE 1"/>
    <property type="match status" value="1"/>
</dbReference>
<dbReference type="GO" id="GO:0006006">
    <property type="term" value="P:glucose metabolic process"/>
    <property type="evidence" value="ECO:0007669"/>
    <property type="project" value="TreeGrafter"/>
</dbReference>
<feature type="domain" description="GDPGP1-like N-terminal" evidence="1">
    <location>
        <begin position="24"/>
        <end position="185"/>
    </location>
</feature>
<dbReference type="Proteomes" id="UP000321570">
    <property type="component" value="Unassembled WGS sequence"/>
</dbReference>
<proteinExistence type="predicted"/>
<dbReference type="GO" id="GO:0000166">
    <property type="term" value="F:nucleotide binding"/>
    <property type="evidence" value="ECO:0007669"/>
    <property type="project" value="UniProtKB-KW"/>
</dbReference>
<name>A0A564Y2H0_HYMDI</name>
<dbReference type="AlphaFoldDB" id="A0A564Y2H0"/>
<dbReference type="Pfam" id="PF26217">
    <property type="entry name" value="GDPGP1_N"/>
    <property type="match status" value="1"/>
</dbReference>
<dbReference type="GO" id="GO:0005737">
    <property type="term" value="C:cytoplasm"/>
    <property type="evidence" value="ECO:0007669"/>
    <property type="project" value="UniProtKB-SubCell"/>
</dbReference>
<dbReference type="GO" id="GO:0016787">
    <property type="term" value="F:hydrolase activity"/>
    <property type="evidence" value="ECO:0007669"/>
    <property type="project" value="UniProtKB-KW"/>
</dbReference>
<evidence type="ECO:0000259" key="1">
    <source>
        <dbReference type="Pfam" id="PF26217"/>
    </source>
</evidence>
<evidence type="ECO:0000313" key="3">
    <source>
        <dbReference type="Proteomes" id="UP000321570"/>
    </source>
</evidence>
<organism evidence="2 3">
    <name type="scientific">Hymenolepis diminuta</name>
    <name type="common">Rat tapeworm</name>
    <dbReference type="NCBI Taxonomy" id="6216"/>
    <lineage>
        <taxon>Eukaryota</taxon>
        <taxon>Metazoa</taxon>
        <taxon>Spiralia</taxon>
        <taxon>Lophotrochozoa</taxon>
        <taxon>Platyhelminthes</taxon>
        <taxon>Cestoda</taxon>
        <taxon>Eucestoda</taxon>
        <taxon>Cyclophyllidea</taxon>
        <taxon>Hymenolepididae</taxon>
        <taxon>Hymenolepis</taxon>
    </lineage>
</organism>
<dbReference type="GO" id="GO:0005085">
    <property type="term" value="F:guanyl-nucleotide exchange factor activity"/>
    <property type="evidence" value="ECO:0007669"/>
    <property type="project" value="UniProtKB-KW"/>
</dbReference>
<reference evidence="2 3" key="1">
    <citation type="submission" date="2019-07" db="EMBL/GenBank/DDBJ databases">
        <authorList>
            <person name="Jastrzebski P J."/>
            <person name="Paukszto L."/>
            <person name="Jastrzebski P J."/>
        </authorList>
    </citation>
    <scope>NUCLEOTIDE SEQUENCE [LARGE SCALE GENOMIC DNA]</scope>
    <source>
        <strain evidence="2 3">WMS-il1</strain>
    </source>
</reference>